<sequence length="45" mass="4338">MTATPSPARQRAALADLLAHRTLAVAAVLVGAVGGVLTALAATAV</sequence>
<dbReference type="AlphaFoldDB" id="A0A510UVH2"/>
<keyword evidence="3" id="KW-1185">Reference proteome</keyword>
<organism evidence="2 3">
    <name type="scientific">Cellulomonas persica</name>
    <dbReference type="NCBI Taxonomy" id="76861"/>
    <lineage>
        <taxon>Bacteria</taxon>
        <taxon>Bacillati</taxon>
        <taxon>Actinomycetota</taxon>
        <taxon>Actinomycetes</taxon>
        <taxon>Micrococcales</taxon>
        <taxon>Cellulomonadaceae</taxon>
        <taxon>Cellulomonas</taxon>
    </lineage>
</organism>
<feature type="transmembrane region" description="Helical" evidence="1">
    <location>
        <begin position="23"/>
        <end position="44"/>
    </location>
</feature>
<keyword evidence="1" id="KW-0812">Transmembrane</keyword>
<evidence type="ECO:0000313" key="3">
    <source>
        <dbReference type="Proteomes" id="UP000321386"/>
    </source>
</evidence>
<dbReference type="Proteomes" id="UP000321386">
    <property type="component" value="Unassembled WGS sequence"/>
</dbReference>
<gene>
    <name evidence="2" type="ORF">CPE01_12040</name>
</gene>
<comment type="caution">
    <text evidence="2">The sequence shown here is derived from an EMBL/GenBank/DDBJ whole genome shotgun (WGS) entry which is preliminary data.</text>
</comment>
<evidence type="ECO:0000313" key="2">
    <source>
        <dbReference type="EMBL" id="GEK17471.1"/>
    </source>
</evidence>
<reference evidence="2 3" key="1">
    <citation type="submission" date="2019-07" db="EMBL/GenBank/DDBJ databases">
        <title>Whole genome shotgun sequence of Cellulomonas persica NBRC 101101.</title>
        <authorList>
            <person name="Hosoyama A."/>
            <person name="Uohara A."/>
            <person name="Ohji S."/>
            <person name="Ichikawa N."/>
        </authorList>
    </citation>
    <scope>NUCLEOTIDE SEQUENCE [LARGE SCALE GENOMIC DNA]</scope>
    <source>
        <strain evidence="2 3">NBRC 101101</strain>
    </source>
</reference>
<dbReference type="RefSeq" id="WP_186811431.1">
    <property type="nucleotide sequence ID" value="NZ_BJUA01000005.1"/>
</dbReference>
<keyword evidence="1" id="KW-0472">Membrane</keyword>
<protein>
    <submittedName>
        <fullName evidence="2">Uncharacterized protein</fullName>
    </submittedName>
</protein>
<keyword evidence="1" id="KW-1133">Transmembrane helix</keyword>
<proteinExistence type="predicted"/>
<accession>A0A510UVH2</accession>
<name>A0A510UVH2_9CELL</name>
<evidence type="ECO:0000256" key="1">
    <source>
        <dbReference type="SAM" id="Phobius"/>
    </source>
</evidence>
<dbReference type="EMBL" id="BJUA01000005">
    <property type="protein sequence ID" value="GEK17471.1"/>
    <property type="molecule type" value="Genomic_DNA"/>
</dbReference>